<dbReference type="PANTHER" id="PTHR43268:SF3">
    <property type="entry name" value="RHODANESE-LIKE DOMAIN-CONTAINING PROTEIN 7-RELATED"/>
    <property type="match status" value="1"/>
</dbReference>
<feature type="compositionally biased region" description="Basic and acidic residues" evidence="2">
    <location>
        <begin position="269"/>
        <end position="281"/>
    </location>
</feature>
<proteinExistence type="inferred from homology"/>
<dbReference type="HAMAP" id="MF_00469">
    <property type="entry name" value="TrhO"/>
    <property type="match status" value="1"/>
</dbReference>
<dbReference type="AlphaFoldDB" id="A0AAU7QL96"/>
<dbReference type="SMART" id="SM00450">
    <property type="entry name" value="RHOD"/>
    <property type="match status" value="1"/>
</dbReference>
<feature type="compositionally biased region" description="Polar residues" evidence="2">
    <location>
        <begin position="296"/>
        <end position="306"/>
    </location>
</feature>
<dbReference type="InterPro" id="IPR040503">
    <property type="entry name" value="TRHO_N"/>
</dbReference>
<dbReference type="Gene3D" id="3.40.250.10">
    <property type="entry name" value="Rhodanese-like domain"/>
    <property type="match status" value="1"/>
</dbReference>
<feature type="domain" description="Rhodanese" evidence="3">
    <location>
        <begin position="128"/>
        <end position="222"/>
    </location>
</feature>
<dbReference type="PROSITE" id="PS50206">
    <property type="entry name" value="RHODANESE_3"/>
    <property type="match status" value="1"/>
</dbReference>
<comment type="similarity">
    <text evidence="1">Belongs to the TrhO family.</text>
</comment>
<dbReference type="InterPro" id="IPR020936">
    <property type="entry name" value="TrhO"/>
</dbReference>
<gene>
    <name evidence="1" type="primary">trhO</name>
    <name evidence="4" type="ORF">ABNK63_01350</name>
</gene>
<sequence length="331" mass="36067">MSIVNISAYKFISLDDLPALRERLFACCEALALKGTILLAPEGINLFLAGSRAQIDGFMASLHDDSRFADVAPKESLSAEVPFGRLRVRIKREIITMRLPTIRPEGGRAPAVDAPTLQRWLDQGHDDDGRELVLLDTRNDYETELGKFPQAVDYRIASFTEFPAAIAADRARYDGKTIVSYCTGGIRCEKAALHMQDLGLQHVYQLEGGILKYLEQTDGKHWQGDCFVFDGRVAIDKALLPSPPLPAIDEREHAEEEADSKRVPVPPPRGERAGVRGHAEEGADSEPASMDFPASTRPSSQPSHPQGDSPRVARGGEGANATSAMLHEGGA</sequence>
<protein>
    <recommendedName>
        <fullName evidence="1">tRNA uridine(34) hydroxylase</fullName>
        <ecNumber evidence="1">1.14.-.-</ecNumber>
    </recommendedName>
    <alternativeName>
        <fullName evidence="1">tRNA hydroxylation protein O</fullName>
    </alternativeName>
</protein>
<evidence type="ECO:0000259" key="3">
    <source>
        <dbReference type="PROSITE" id="PS50206"/>
    </source>
</evidence>
<evidence type="ECO:0000256" key="2">
    <source>
        <dbReference type="SAM" id="MobiDB-lite"/>
    </source>
</evidence>
<keyword evidence="1" id="KW-0819">tRNA processing</keyword>
<dbReference type="NCBIfam" id="NF003703">
    <property type="entry name" value="PRK05320.1"/>
    <property type="match status" value="1"/>
</dbReference>
<dbReference type="SUPFAM" id="SSF52821">
    <property type="entry name" value="Rhodanese/Cell cycle control phosphatase"/>
    <property type="match status" value="1"/>
</dbReference>
<dbReference type="RefSeq" id="WP_350016470.1">
    <property type="nucleotide sequence ID" value="NZ_CP157948.1"/>
</dbReference>
<dbReference type="InterPro" id="IPR036873">
    <property type="entry name" value="Rhodanese-like_dom_sf"/>
</dbReference>
<comment type="function">
    <text evidence="1">Catalyzes oxygen-dependent 5-hydroxyuridine (ho5U) modification at position 34 in tRNAs.</text>
</comment>
<dbReference type="Pfam" id="PF17773">
    <property type="entry name" value="UPF0176_N"/>
    <property type="match status" value="1"/>
</dbReference>
<comment type="catalytic activity">
    <reaction evidence="1">
        <text>uridine(34) in tRNA + AH2 + O2 = 5-hydroxyuridine(34) in tRNA + A + H2O</text>
        <dbReference type="Rhea" id="RHEA:64224"/>
        <dbReference type="Rhea" id="RHEA-COMP:11727"/>
        <dbReference type="Rhea" id="RHEA-COMP:13381"/>
        <dbReference type="ChEBI" id="CHEBI:13193"/>
        <dbReference type="ChEBI" id="CHEBI:15377"/>
        <dbReference type="ChEBI" id="CHEBI:15379"/>
        <dbReference type="ChEBI" id="CHEBI:17499"/>
        <dbReference type="ChEBI" id="CHEBI:65315"/>
        <dbReference type="ChEBI" id="CHEBI:136877"/>
    </reaction>
</comment>
<feature type="compositionally biased region" description="Basic and acidic residues" evidence="2">
    <location>
        <begin position="248"/>
        <end position="262"/>
    </location>
</feature>
<evidence type="ECO:0000313" key="4">
    <source>
        <dbReference type="EMBL" id="XBS90317.1"/>
    </source>
</evidence>
<reference evidence="4" key="1">
    <citation type="submission" date="2024-06" db="EMBL/GenBank/DDBJ databases">
        <authorList>
            <person name="Sun Y."/>
        </authorList>
    </citation>
    <scope>NUCLEOTIDE SEQUENCE</scope>
    <source>
        <strain evidence="4">IGA1.0</strain>
    </source>
</reference>
<dbReference type="InterPro" id="IPR001763">
    <property type="entry name" value="Rhodanese-like_dom"/>
</dbReference>
<accession>A0AAU7QL96</accession>
<dbReference type="GO" id="GO:0006400">
    <property type="term" value="P:tRNA modification"/>
    <property type="evidence" value="ECO:0007669"/>
    <property type="project" value="UniProtKB-UniRule"/>
</dbReference>
<dbReference type="GO" id="GO:0016705">
    <property type="term" value="F:oxidoreductase activity, acting on paired donors, with incorporation or reduction of molecular oxygen"/>
    <property type="evidence" value="ECO:0007669"/>
    <property type="project" value="UniProtKB-UniRule"/>
</dbReference>
<dbReference type="Pfam" id="PF00581">
    <property type="entry name" value="Rhodanese"/>
    <property type="match status" value="1"/>
</dbReference>
<dbReference type="EMBL" id="CP157948">
    <property type="protein sequence ID" value="XBS90317.1"/>
    <property type="molecule type" value="Genomic_DNA"/>
</dbReference>
<dbReference type="Gene3D" id="3.30.70.100">
    <property type="match status" value="1"/>
</dbReference>
<dbReference type="PANTHER" id="PTHR43268">
    <property type="entry name" value="THIOSULFATE SULFURTRANSFERASE/RHODANESE-LIKE DOMAIN-CONTAINING PROTEIN 2"/>
    <property type="match status" value="1"/>
</dbReference>
<dbReference type="EC" id="1.14.-.-" evidence="1"/>
<feature type="region of interest" description="Disordered" evidence="2">
    <location>
        <begin position="242"/>
        <end position="331"/>
    </location>
</feature>
<organism evidence="4">
    <name type="scientific">Rhodanobacter sp. IGA1.0</name>
    <dbReference type="NCBI Taxonomy" id="3158582"/>
    <lineage>
        <taxon>Bacteria</taxon>
        <taxon>Pseudomonadati</taxon>
        <taxon>Pseudomonadota</taxon>
        <taxon>Gammaproteobacteria</taxon>
        <taxon>Lysobacterales</taxon>
        <taxon>Rhodanobacteraceae</taxon>
        <taxon>Rhodanobacter</taxon>
    </lineage>
</organism>
<keyword evidence="1" id="KW-0560">Oxidoreductase</keyword>
<evidence type="ECO:0000256" key="1">
    <source>
        <dbReference type="HAMAP-Rule" id="MF_00469"/>
    </source>
</evidence>
<name>A0AAU7QL96_9GAMM</name>